<dbReference type="GO" id="GO:0019878">
    <property type="term" value="P:lysine biosynthetic process via aminoadipic acid"/>
    <property type="evidence" value="ECO:0007669"/>
    <property type="project" value="TreeGrafter"/>
</dbReference>
<dbReference type="PATRIC" id="fig|1114963.3.peg.1967"/>
<dbReference type="GO" id="GO:0005829">
    <property type="term" value="C:cytosol"/>
    <property type="evidence" value="ECO:0007669"/>
    <property type="project" value="TreeGrafter"/>
</dbReference>
<keyword evidence="2 4" id="KW-0808">Transferase</keyword>
<comment type="caution">
    <text evidence="4">The sequence shown here is derived from an EMBL/GenBank/DDBJ whole genome shotgun (WGS) entry which is preliminary data.</text>
</comment>
<comment type="similarity">
    <text evidence="1">Belongs to the P-Pant transferase superfamily. Gsp/Sfp/HetI/AcpT family.</text>
</comment>
<dbReference type="GO" id="GO:0000287">
    <property type="term" value="F:magnesium ion binding"/>
    <property type="evidence" value="ECO:0007669"/>
    <property type="project" value="InterPro"/>
</dbReference>
<dbReference type="GO" id="GO:0008897">
    <property type="term" value="F:holo-[acyl-carrier-protein] synthase activity"/>
    <property type="evidence" value="ECO:0007669"/>
    <property type="project" value="InterPro"/>
</dbReference>
<reference evidence="4 5" key="1">
    <citation type="journal article" date="2015" name="G3 (Bethesda)">
        <title>Insights into Ongoing Evolution of the Hexachlorocyclohexane Catabolic Pathway from Comparative Genomics of Ten Sphingomonadaceae Strains.</title>
        <authorList>
            <person name="Pearce S.L."/>
            <person name="Oakeshott J.G."/>
            <person name="Pandey G."/>
        </authorList>
    </citation>
    <scope>NUCLEOTIDE SEQUENCE [LARGE SCALE GENOMIC DNA]</scope>
    <source>
        <strain evidence="4 5">LL02</strain>
    </source>
</reference>
<gene>
    <name evidence="4" type="ORF">V474_15695</name>
</gene>
<dbReference type="SUPFAM" id="SSF56214">
    <property type="entry name" value="4'-phosphopantetheinyl transferase"/>
    <property type="match status" value="2"/>
</dbReference>
<dbReference type="Pfam" id="PF01648">
    <property type="entry name" value="ACPS"/>
    <property type="match status" value="1"/>
</dbReference>
<name>A0A0J7XYM9_9SPHN</name>
<dbReference type="InterPro" id="IPR050559">
    <property type="entry name" value="P-Pant_transferase_sf"/>
</dbReference>
<proteinExistence type="inferred from homology"/>
<dbReference type="InterPro" id="IPR037143">
    <property type="entry name" value="4-PPantetheinyl_Trfase_dom_sf"/>
</dbReference>
<dbReference type="Gene3D" id="3.90.470.20">
    <property type="entry name" value="4'-phosphopantetheinyl transferase domain"/>
    <property type="match status" value="1"/>
</dbReference>
<dbReference type="InterPro" id="IPR008278">
    <property type="entry name" value="4-PPantetheinyl_Trfase_dom"/>
</dbReference>
<dbReference type="PANTHER" id="PTHR12215:SF10">
    <property type="entry name" value="L-AMINOADIPATE-SEMIALDEHYDE DEHYDROGENASE-PHOSPHOPANTETHEINYL TRANSFERASE"/>
    <property type="match status" value="1"/>
</dbReference>
<dbReference type="Proteomes" id="UP000052268">
    <property type="component" value="Unassembled WGS sequence"/>
</dbReference>
<sequence length="212" mass="23461">MELWLLDLSGPPPAEGIAWLSQEERGRAARFAFSRNRERYLNAHIALRLVLKEYCGLAPHRQRFVPGPDGKPQLTEPADCHFSLSYAGDVALMGIDCDSAVGVDIECDRPIPDADELSALHFHPREQLALSSLPPHFRHGTGFLQGWTRKEACLKALGHGLTMPAAQIHSGLKGRRPVRMDGQIVLEVGCCPPLNGYTAAWARTIDHEDRRA</sequence>
<evidence type="ECO:0000256" key="1">
    <source>
        <dbReference type="ARBA" id="ARBA00010990"/>
    </source>
</evidence>
<organism evidence="4 5">
    <name type="scientific">Novosphingobium barchaimii LL02</name>
    <dbReference type="NCBI Taxonomy" id="1114963"/>
    <lineage>
        <taxon>Bacteria</taxon>
        <taxon>Pseudomonadati</taxon>
        <taxon>Pseudomonadota</taxon>
        <taxon>Alphaproteobacteria</taxon>
        <taxon>Sphingomonadales</taxon>
        <taxon>Sphingomonadaceae</taxon>
        <taxon>Novosphingobium</taxon>
    </lineage>
</organism>
<evidence type="ECO:0000313" key="4">
    <source>
        <dbReference type="EMBL" id="KMS56383.1"/>
    </source>
</evidence>
<dbReference type="PANTHER" id="PTHR12215">
    <property type="entry name" value="PHOSPHOPANTETHEINE TRANSFERASE"/>
    <property type="match status" value="1"/>
</dbReference>
<evidence type="ECO:0000256" key="2">
    <source>
        <dbReference type="ARBA" id="ARBA00022679"/>
    </source>
</evidence>
<protein>
    <submittedName>
        <fullName evidence="4">4-phosphopantetheinyl transferase</fullName>
    </submittedName>
</protein>
<keyword evidence="5" id="KW-1185">Reference proteome</keyword>
<dbReference type="AlphaFoldDB" id="A0A0J7XYM9"/>
<accession>A0A0J7XYM9</accession>
<dbReference type="EMBL" id="JACU01000004">
    <property type="protein sequence ID" value="KMS56383.1"/>
    <property type="molecule type" value="Genomic_DNA"/>
</dbReference>
<evidence type="ECO:0000259" key="3">
    <source>
        <dbReference type="Pfam" id="PF01648"/>
    </source>
</evidence>
<evidence type="ECO:0000313" key="5">
    <source>
        <dbReference type="Proteomes" id="UP000052268"/>
    </source>
</evidence>
<feature type="domain" description="4'-phosphopantetheinyl transferase" evidence="3">
    <location>
        <begin position="100"/>
        <end position="168"/>
    </location>
</feature>